<dbReference type="RefSeq" id="WP_151133194.1">
    <property type="nucleotide sequence ID" value="NZ_CP043311.1"/>
</dbReference>
<proteinExistence type="predicted"/>
<keyword evidence="2" id="KW-1185">Reference proteome</keyword>
<gene>
    <name evidence="1" type="ORF">FXN65_10805</name>
</gene>
<dbReference type="EMBL" id="CP043311">
    <property type="protein sequence ID" value="QEY62539.1"/>
    <property type="molecule type" value="Genomic_DNA"/>
</dbReference>
<protein>
    <recommendedName>
        <fullName evidence="3">DUF3168 domain-containing protein</fullName>
    </recommendedName>
</protein>
<evidence type="ECO:0008006" key="3">
    <source>
        <dbReference type="Google" id="ProtNLM"/>
    </source>
</evidence>
<name>A0A5J6QPL3_9GAMM</name>
<dbReference type="Proteomes" id="UP000327179">
    <property type="component" value="Chromosome"/>
</dbReference>
<reference evidence="1 2" key="1">
    <citation type="submission" date="2019-08" db="EMBL/GenBank/DDBJ databases">
        <title>Whole-genome Sequencing of e-waste polymer degrading bacterium Pseudomonas sp. strain PE08.</title>
        <authorList>
            <person name="Kirdat K."/>
            <person name="Debbarma P."/>
            <person name="Narawade N."/>
            <person name="Suyal D."/>
            <person name="Thorat V."/>
            <person name="Shouche Y."/>
            <person name="Goel R."/>
            <person name="Yadav A."/>
        </authorList>
    </citation>
    <scope>NUCLEOTIDE SEQUENCE [LARGE SCALE GENOMIC DNA]</scope>
    <source>
        <strain evidence="1 2">PE08</strain>
    </source>
</reference>
<evidence type="ECO:0000313" key="1">
    <source>
        <dbReference type="EMBL" id="QEY62539.1"/>
    </source>
</evidence>
<organism evidence="1 2">
    <name type="scientific">Metapseudomonas lalkuanensis</name>
    <dbReference type="NCBI Taxonomy" id="2604832"/>
    <lineage>
        <taxon>Bacteria</taxon>
        <taxon>Pseudomonadati</taxon>
        <taxon>Pseudomonadota</taxon>
        <taxon>Gammaproteobacteria</taxon>
        <taxon>Pseudomonadales</taxon>
        <taxon>Pseudomonadaceae</taxon>
        <taxon>Metapseudomonas</taxon>
    </lineage>
</organism>
<evidence type="ECO:0000313" key="2">
    <source>
        <dbReference type="Proteomes" id="UP000327179"/>
    </source>
</evidence>
<sequence length="155" mass="16852">MSQNPLNLVDQVLIDRLSTITPANGYFTDIGTRIHTKWIGALLDVEDLAYPCITIQPDECPPALAGAGVWQFHLGRKVIGLAKPDHPDDCLAQLNDIAADLARCLHVQEGMPNPWGQSGPRKVVLKSISQFQPDHEVPVGTVSIPVQLHVVLPGE</sequence>
<dbReference type="KEGG" id="plal:FXN65_10805"/>
<dbReference type="AlphaFoldDB" id="A0A5J6QPL3"/>
<accession>A0A5J6QPL3</accession>